<dbReference type="PANTHER" id="PTHR43462:SF1">
    <property type="entry name" value="ALANYL-TRNA EDITING PROTEIN AARSD1"/>
    <property type="match status" value="1"/>
</dbReference>
<name>A0A9D2HD43_9BACT</name>
<dbReference type="GO" id="GO:0004812">
    <property type="term" value="F:aminoacyl-tRNA ligase activity"/>
    <property type="evidence" value="ECO:0007669"/>
    <property type="project" value="InterPro"/>
</dbReference>
<dbReference type="PANTHER" id="PTHR43462">
    <property type="entry name" value="ALANYL-TRNA EDITING PROTEIN"/>
    <property type="match status" value="1"/>
</dbReference>
<proteinExistence type="predicted"/>
<dbReference type="Proteomes" id="UP000824225">
    <property type="component" value="Unassembled WGS sequence"/>
</dbReference>
<evidence type="ECO:0000256" key="3">
    <source>
        <dbReference type="ARBA" id="ARBA00022833"/>
    </source>
</evidence>
<protein>
    <recommendedName>
        <fullName evidence="4">Threonyl/alanyl tRNA synthetase SAD domain-containing protein</fullName>
    </recommendedName>
</protein>
<comment type="caution">
    <text evidence="5">The sequence shown here is derived from an EMBL/GenBank/DDBJ whole genome shotgun (WGS) entry which is preliminary data.</text>
</comment>
<evidence type="ECO:0000313" key="5">
    <source>
        <dbReference type="EMBL" id="HJA09038.1"/>
    </source>
</evidence>
<evidence type="ECO:0000313" key="6">
    <source>
        <dbReference type="Proteomes" id="UP000824225"/>
    </source>
</evidence>
<accession>A0A9D2HD43</accession>
<dbReference type="GO" id="GO:0046872">
    <property type="term" value="F:metal ion binding"/>
    <property type="evidence" value="ECO:0007669"/>
    <property type="project" value="UniProtKB-KW"/>
</dbReference>
<comment type="cofactor">
    <cofactor evidence="1">
        <name>Zn(2+)</name>
        <dbReference type="ChEBI" id="CHEBI:29105"/>
    </cofactor>
</comment>
<dbReference type="EMBL" id="DXAN01000024">
    <property type="protein sequence ID" value="HJA09038.1"/>
    <property type="molecule type" value="Genomic_DNA"/>
</dbReference>
<evidence type="ECO:0000256" key="2">
    <source>
        <dbReference type="ARBA" id="ARBA00022723"/>
    </source>
</evidence>
<reference evidence="5" key="1">
    <citation type="journal article" date="2021" name="PeerJ">
        <title>Extensive microbial diversity within the chicken gut microbiome revealed by metagenomics and culture.</title>
        <authorList>
            <person name="Gilroy R."/>
            <person name="Ravi A."/>
            <person name="Getino M."/>
            <person name="Pursley I."/>
            <person name="Horton D.L."/>
            <person name="Alikhan N.F."/>
            <person name="Baker D."/>
            <person name="Gharbi K."/>
            <person name="Hall N."/>
            <person name="Watson M."/>
            <person name="Adriaenssens E.M."/>
            <person name="Foster-Nyarko E."/>
            <person name="Jarju S."/>
            <person name="Secka A."/>
            <person name="Antonio M."/>
            <person name="Oren A."/>
            <person name="Chaudhuri R.R."/>
            <person name="La Ragione R."/>
            <person name="Hildebrand F."/>
            <person name="Pallen M.J."/>
        </authorList>
    </citation>
    <scope>NUCLEOTIDE SEQUENCE</scope>
    <source>
        <strain evidence="5">CHK186-16707</strain>
    </source>
</reference>
<evidence type="ECO:0000256" key="1">
    <source>
        <dbReference type="ARBA" id="ARBA00001947"/>
    </source>
</evidence>
<dbReference type="GO" id="GO:0043039">
    <property type="term" value="P:tRNA aminoacylation"/>
    <property type="evidence" value="ECO:0007669"/>
    <property type="project" value="InterPro"/>
</dbReference>
<dbReference type="InterPro" id="IPR018163">
    <property type="entry name" value="Thr/Ala-tRNA-synth_IIc_edit"/>
</dbReference>
<dbReference type="AlphaFoldDB" id="A0A9D2HD43"/>
<organism evidence="5 6">
    <name type="scientific">Candidatus Mailhella merdigallinarum</name>
    <dbReference type="NCBI Taxonomy" id="2838658"/>
    <lineage>
        <taxon>Bacteria</taxon>
        <taxon>Pseudomonadati</taxon>
        <taxon>Thermodesulfobacteriota</taxon>
        <taxon>Desulfovibrionia</taxon>
        <taxon>Desulfovibrionales</taxon>
        <taxon>Desulfovibrionaceae</taxon>
        <taxon>Mailhella</taxon>
    </lineage>
</organism>
<gene>
    <name evidence="5" type="ORF">H9962_07610</name>
</gene>
<dbReference type="GO" id="GO:0002161">
    <property type="term" value="F:aminoacyl-tRNA deacylase activity"/>
    <property type="evidence" value="ECO:0007669"/>
    <property type="project" value="UniProtKB-ARBA"/>
</dbReference>
<sequence>MSKDYDPRMHSAEHVLNGVMMRRYGCPRCFSTHINPKKSKVDFHFPHDLTDEDVRAVEAEVNAVLARHLDVTALPMSRDEAARRFNLSRLPDSAGDTLRIVYVGDPADPADACPCIGEHVANTAECGRFVWVSHQWDAVEGGVLRVRFKVENQA</sequence>
<dbReference type="Pfam" id="PF07973">
    <property type="entry name" value="tRNA_SAD"/>
    <property type="match status" value="1"/>
</dbReference>
<dbReference type="SUPFAM" id="SSF55186">
    <property type="entry name" value="ThrRS/AlaRS common domain"/>
    <property type="match status" value="1"/>
</dbReference>
<dbReference type="GO" id="GO:0005524">
    <property type="term" value="F:ATP binding"/>
    <property type="evidence" value="ECO:0007669"/>
    <property type="project" value="InterPro"/>
</dbReference>
<feature type="domain" description="Threonyl/alanyl tRNA synthetase SAD" evidence="4">
    <location>
        <begin position="98"/>
        <end position="146"/>
    </location>
</feature>
<dbReference type="InterPro" id="IPR051335">
    <property type="entry name" value="Alanyl-tRNA_Editing_Enzymes"/>
</dbReference>
<dbReference type="InterPro" id="IPR012947">
    <property type="entry name" value="tRNA_SAD"/>
</dbReference>
<evidence type="ECO:0000259" key="4">
    <source>
        <dbReference type="Pfam" id="PF07973"/>
    </source>
</evidence>
<keyword evidence="2" id="KW-0479">Metal-binding</keyword>
<reference evidence="5" key="2">
    <citation type="submission" date="2021-04" db="EMBL/GenBank/DDBJ databases">
        <authorList>
            <person name="Gilroy R."/>
        </authorList>
    </citation>
    <scope>NUCLEOTIDE SEQUENCE</scope>
    <source>
        <strain evidence="5">CHK186-16707</strain>
    </source>
</reference>
<dbReference type="Gene3D" id="3.30.980.10">
    <property type="entry name" value="Threonyl-trna Synthetase, Chain A, domain 2"/>
    <property type="match status" value="1"/>
</dbReference>
<keyword evidence="3" id="KW-0862">Zinc</keyword>